<dbReference type="PANTHER" id="PTHR38471:SF2">
    <property type="entry name" value="FOUR HELIX BUNDLE PROTEIN"/>
    <property type="match status" value="1"/>
</dbReference>
<dbReference type="Pfam" id="PF05635">
    <property type="entry name" value="23S_rRNA_IVP"/>
    <property type="match status" value="1"/>
</dbReference>
<dbReference type="InterPro" id="IPR012657">
    <property type="entry name" value="23S_rRNA-intervening_sequence"/>
</dbReference>
<dbReference type="NCBIfam" id="TIGR02436">
    <property type="entry name" value="four helix bundle protein"/>
    <property type="match status" value="1"/>
</dbReference>
<evidence type="ECO:0000313" key="1">
    <source>
        <dbReference type="EMBL" id="RXR24459.1"/>
    </source>
</evidence>
<organism evidence="1 2">
    <name type="scientific">Flavobacterium stagni</name>
    <dbReference type="NCBI Taxonomy" id="2506421"/>
    <lineage>
        <taxon>Bacteria</taxon>
        <taxon>Pseudomonadati</taxon>
        <taxon>Bacteroidota</taxon>
        <taxon>Flavobacteriia</taxon>
        <taxon>Flavobacteriales</taxon>
        <taxon>Flavobacteriaceae</taxon>
        <taxon>Flavobacterium</taxon>
    </lineage>
</organism>
<dbReference type="InterPro" id="IPR036583">
    <property type="entry name" value="23S_rRNA_IVS_sf"/>
</dbReference>
<dbReference type="RefSeq" id="WP_129460435.1">
    <property type="nucleotide sequence ID" value="NZ_SBKN01000001.1"/>
</dbReference>
<sequence length="130" mass="14978">MSSFRELEIWKKSQDFCTSIFRGTSPLPTNPTQFTILELRQLSVLLPTNIALAYQANSKADFIRFLDFSLGAAYEIQTHLMLTDQLDYLTTEQTQALQQEAHQIIMLITKIREEVKQIKYANKAVLFTTT</sequence>
<dbReference type="OrthoDB" id="9811959at2"/>
<accession>A0A4Q1KD46</accession>
<dbReference type="EMBL" id="SBKN01000001">
    <property type="protein sequence ID" value="RXR24459.1"/>
    <property type="molecule type" value="Genomic_DNA"/>
</dbReference>
<keyword evidence="2" id="KW-1185">Reference proteome</keyword>
<protein>
    <submittedName>
        <fullName evidence="1">Four helix bundle protein</fullName>
    </submittedName>
</protein>
<proteinExistence type="predicted"/>
<dbReference type="PANTHER" id="PTHR38471">
    <property type="entry name" value="FOUR HELIX BUNDLE PROTEIN"/>
    <property type="match status" value="1"/>
</dbReference>
<evidence type="ECO:0000313" key="2">
    <source>
        <dbReference type="Proteomes" id="UP000289857"/>
    </source>
</evidence>
<comment type="caution">
    <text evidence="1">The sequence shown here is derived from an EMBL/GenBank/DDBJ whole genome shotgun (WGS) entry which is preliminary data.</text>
</comment>
<reference evidence="2" key="1">
    <citation type="submission" date="2019-01" db="EMBL/GenBank/DDBJ databases">
        <title>Cytophagaceae bacterium strain CAR-16.</title>
        <authorList>
            <person name="Chen W.-M."/>
        </authorList>
    </citation>
    <scope>NUCLEOTIDE SEQUENCE [LARGE SCALE GENOMIC DNA]</scope>
    <source>
        <strain evidence="2">WWJ-16</strain>
    </source>
</reference>
<dbReference type="Proteomes" id="UP000289857">
    <property type="component" value="Unassembled WGS sequence"/>
</dbReference>
<dbReference type="Gene3D" id="1.20.1440.60">
    <property type="entry name" value="23S rRNA-intervening sequence"/>
    <property type="match status" value="1"/>
</dbReference>
<dbReference type="SUPFAM" id="SSF158446">
    <property type="entry name" value="IVS-encoded protein-like"/>
    <property type="match status" value="1"/>
</dbReference>
<gene>
    <name evidence="1" type="ORF">EQG61_03150</name>
</gene>
<name>A0A4Q1KD46_9FLAO</name>
<dbReference type="AlphaFoldDB" id="A0A4Q1KD46"/>